<keyword evidence="1 2" id="KW-0430">Lectin</keyword>
<dbReference type="GO" id="GO:0030246">
    <property type="term" value="F:carbohydrate binding"/>
    <property type="evidence" value="ECO:0007669"/>
    <property type="project" value="UniProtKB-UniRule"/>
</dbReference>
<dbReference type="FunFam" id="2.60.120.200:FF:000021">
    <property type="entry name" value="Galectin"/>
    <property type="match status" value="1"/>
</dbReference>
<dbReference type="GeneID" id="114447610"/>
<dbReference type="RefSeq" id="XP_028279801.1">
    <property type="nucleotide sequence ID" value="XM_028424000.1"/>
</dbReference>
<dbReference type="SMART" id="SM00908">
    <property type="entry name" value="Gal-bind_lectin"/>
    <property type="match status" value="1"/>
</dbReference>
<dbReference type="SMART" id="SM00276">
    <property type="entry name" value="GLECT"/>
    <property type="match status" value="1"/>
</dbReference>
<dbReference type="PROSITE" id="PS51304">
    <property type="entry name" value="GALECTIN"/>
    <property type="match status" value="1"/>
</dbReference>
<dbReference type="GO" id="GO:0043236">
    <property type="term" value="F:laminin binding"/>
    <property type="evidence" value="ECO:0007669"/>
    <property type="project" value="TreeGrafter"/>
</dbReference>
<dbReference type="InterPro" id="IPR013320">
    <property type="entry name" value="ConA-like_dom_sf"/>
</dbReference>
<dbReference type="Gene3D" id="2.60.120.200">
    <property type="match status" value="1"/>
</dbReference>
<dbReference type="OrthoDB" id="8443340at2759"/>
<evidence type="ECO:0000256" key="1">
    <source>
        <dbReference type="ARBA" id="ARBA00022734"/>
    </source>
</evidence>
<evidence type="ECO:0000256" key="2">
    <source>
        <dbReference type="RuleBase" id="RU102079"/>
    </source>
</evidence>
<gene>
    <name evidence="5" type="primary">LOC114447610</name>
</gene>
<dbReference type="AlphaFoldDB" id="A0A6P7JWC9"/>
<dbReference type="Proteomes" id="UP000515145">
    <property type="component" value="Chromosome 15"/>
</dbReference>
<organism evidence="4 5">
    <name type="scientific">Parambassis ranga</name>
    <name type="common">Indian glassy fish</name>
    <dbReference type="NCBI Taxonomy" id="210632"/>
    <lineage>
        <taxon>Eukaryota</taxon>
        <taxon>Metazoa</taxon>
        <taxon>Chordata</taxon>
        <taxon>Craniata</taxon>
        <taxon>Vertebrata</taxon>
        <taxon>Euteleostomi</taxon>
        <taxon>Actinopterygii</taxon>
        <taxon>Neopterygii</taxon>
        <taxon>Teleostei</taxon>
        <taxon>Neoteleostei</taxon>
        <taxon>Acanthomorphata</taxon>
        <taxon>Ovalentaria</taxon>
        <taxon>Ambassidae</taxon>
        <taxon>Parambassis</taxon>
    </lineage>
</organism>
<evidence type="ECO:0000259" key="3">
    <source>
        <dbReference type="PROSITE" id="PS51304"/>
    </source>
</evidence>
<name>A0A6P7JWC9_9TELE</name>
<evidence type="ECO:0000313" key="4">
    <source>
        <dbReference type="Proteomes" id="UP000515145"/>
    </source>
</evidence>
<dbReference type="GO" id="GO:0016936">
    <property type="term" value="F:galactoside binding"/>
    <property type="evidence" value="ECO:0007669"/>
    <property type="project" value="TreeGrafter"/>
</dbReference>
<dbReference type="InterPro" id="IPR044156">
    <property type="entry name" value="Galectin-like"/>
</dbReference>
<evidence type="ECO:0000313" key="5">
    <source>
        <dbReference type="RefSeq" id="XP_028279801.1"/>
    </source>
</evidence>
<feature type="domain" description="Galectin" evidence="3">
    <location>
        <begin position="1"/>
        <end position="131"/>
    </location>
</feature>
<keyword evidence="4" id="KW-1185">Reference proteome</keyword>
<reference evidence="5" key="1">
    <citation type="submission" date="2025-08" db="UniProtKB">
        <authorList>
            <consortium name="RefSeq"/>
        </authorList>
    </citation>
    <scope>IDENTIFICATION</scope>
</reference>
<proteinExistence type="predicted"/>
<dbReference type="SUPFAM" id="SSF49899">
    <property type="entry name" value="Concanavalin A-like lectins/glucanases"/>
    <property type="match status" value="1"/>
</dbReference>
<accession>A0A6P7JWC9</accession>
<dbReference type="InterPro" id="IPR001079">
    <property type="entry name" value="Galectin_CRD"/>
</dbReference>
<sequence>MIVRNMSFTEGQTLTIVGVPNSSAKQFAVNICPNKDDIALRINPRFTVPNYKKTVVFNSRQGDSWGQEINIPNSPFIEGKEFEIFIKFNHNGFVVQLPNSQQVELKNALKKDNYSIITFDGDVRIQSIEINQ</sequence>
<protein>
    <recommendedName>
        <fullName evidence="2">Galectin</fullName>
    </recommendedName>
</protein>
<dbReference type="PANTHER" id="PTHR11346:SF112">
    <property type="entry name" value="GALECTIN"/>
    <property type="match status" value="1"/>
</dbReference>
<dbReference type="GO" id="GO:0005615">
    <property type="term" value="C:extracellular space"/>
    <property type="evidence" value="ECO:0007669"/>
    <property type="project" value="TreeGrafter"/>
</dbReference>
<dbReference type="Pfam" id="PF00337">
    <property type="entry name" value="Gal-bind_lectin"/>
    <property type="match status" value="1"/>
</dbReference>
<dbReference type="PANTHER" id="PTHR11346">
    <property type="entry name" value="GALECTIN"/>
    <property type="match status" value="1"/>
</dbReference>
<dbReference type="CDD" id="cd00070">
    <property type="entry name" value="GLECT"/>
    <property type="match status" value="1"/>
</dbReference>
<dbReference type="InParanoid" id="A0A6P7JWC9"/>